<evidence type="ECO:0000313" key="1">
    <source>
        <dbReference type="EMBL" id="GAH03027.1"/>
    </source>
</evidence>
<name>X1C6N5_9ZZZZ</name>
<comment type="caution">
    <text evidence="1">The sequence shown here is derived from an EMBL/GenBank/DDBJ whole genome shotgun (WGS) entry which is preliminary data.</text>
</comment>
<proteinExistence type="predicted"/>
<organism evidence="1">
    <name type="scientific">marine sediment metagenome</name>
    <dbReference type="NCBI Taxonomy" id="412755"/>
    <lineage>
        <taxon>unclassified sequences</taxon>
        <taxon>metagenomes</taxon>
        <taxon>ecological metagenomes</taxon>
    </lineage>
</organism>
<sequence length="113" mass="13566">MNEFKASIIVDDETFENWEQEQIREYLTEMLSRMAYDSSKNGYPLDIGLLEDEDYKEMREEVKQVVKRFCRCDDCFLDGFCPKFGYNLTKEEIEVFYRLRGIQVPKVSCEMKK</sequence>
<accession>X1C6N5</accession>
<reference evidence="1" key="1">
    <citation type="journal article" date="2014" name="Front. Microbiol.">
        <title>High frequency of phylogenetically diverse reductive dehalogenase-homologous genes in deep subseafloor sedimentary metagenomes.</title>
        <authorList>
            <person name="Kawai M."/>
            <person name="Futagami T."/>
            <person name="Toyoda A."/>
            <person name="Takaki Y."/>
            <person name="Nishi S."/>
            <person name="Hori S."/>
            <person name="Arai W."/>
            <person name="Tsubouchi T."/>
            <person name="Morono Y."/>
            <person name="Uchiyama I."/>
            <person name="Ito T."/>
            <person name="Fujiyama A."/>
            <person name="Inagaki F."/>
            <person name="Takami H."/>
        </authorList>
    </citation>
    <scope>NUCLEOTIDE SEQUENCE</scope>
    <source>
        <strain evidence="1">Expedition CK06-06</strain>
    </source>
</reference>
<gene>
    <name evidence="1" type="ORF">S01H4_45942</name>
</gene>
<protein>
    <submittedName>
        <fullName evidence="1">Uncharacterized protein</fullName>
    </submittedName>
</protein>
<dbReference type="EMBL" id="BART01025619">
    <property type="protein sequence ID" value="GAH03027.1"/>
    <property type="molecule type" value="Genomic_DNA"/>
</dbReference>
<dbReference type="AlphaFoldDB" id="X1C6N5"/>